<reference evidence="3 4" key="1">
    <citation type="submission" date="2018-07" db="EMBL/GenBank/DDBJ databases">
        <title>Genomic Encyclopedia of Type Strains, Phase IV (KMG-IV): sequencing the most valuable type-strain genomes for metagenomic binning, comparative biology and taxonomic classification.</title>
        <authorList>
            <person name="Goeker M."/>
        </authorList>
    </citation>
    <scope>NUCLEOTIDE SEQUENCE [LARGE SCALE GENOMIC DNA]</scope>
    <source>
        <strain evidence="3 4">DSM 44290</strain>
    </source>
</reference>
<evidence type="ECO:0000259" key="2">
    <source>
        <dbReference type="Pfam" id="PF00487"/>
    </source>
</evidence>
<sequence length="359" mass="40580">MAGNYEQLLATPATDPIAESERSASAASGSRFRLLQNDIRAAGLLDPRRRYYLAKSIGTVALFVACWIVFALLGSSWWQLAVALALSFCFVQIGLVGHDIGHHQVTRDRRAMDVLGYLHWNLLLGASFDWWVNHHNRHHSNPNHIDRDPDIVRRRAIFTVEQAARPMSAGRRLIIRFQDKVFFPMSALEALGLRALSIRAIATGAVRRPGTEGALLGLHLLCYFTAVFWLLEPWKAVAFIGLHHLATGLYGGSIFAPNHKGMPVRSEAETLDWMTRQVITARNIRGGRVVDYLYGGLNYQIEHHLFPSMPQPNLRRARPVVRAHCRTAGLDYYETGVVRAYFEIITHLRRVSRQARTCR</sequence>
<dbReference type="GO" id="GO:0016020">
    <property type="term" value="C:membrane"/>
    <property type="evidence" value="ECO:0007669"/>
    <property type="project" value="TreeGrafter"/>
</dbReference>
<dbReference type="RefSeq" id="WP_067994592.1">
    <property type="nucleotide sequence ID" value="NZ_QQBC01000004.1"/>
</dbReference>
<dbReference type="GO" id="GO:0008610">
    <property type="term" value="P:lipid biosynthetic process"/>
    <property type="evidence" value="ECO:0007669"/>
    <property type="project" value="UniProtKB-ARBA"/>
</dbReference>
<feature type="transmembrane region" description="Helical" evidence="1">
    <location>
        <begin position="214"/>
        <end position="231"/>
    </location>
</feature>
<gene>
    <name evidence="3" type="ORF">DFR76_104596</name>
</gene>
<keyword evidence="4" id="KW-1185">Reference proteome</keyword>
<dbReference type="Proteomes" id="UP000254869">
    <property type="component" value="Unassembled WGS sequence"/>
</dbReference>
<protein>
    <submittedName>
        <fullName evidence="3">Fatty acid desaturase</fullName>
    </submittedName>
</protein>
<feature type="transmembrane region" description="Helical" evidence="1">
    <location>
        <begin position="52"/>
        <end position="74"/>
    </location>
</feature>
<dbReference type="Pfam" id="PF00487">
    <property type="entry name" value="FA_desaturase"/>
    <property type="match status" value="1"/>
</dbReference>
<dbReference type="InterPro" id="IPR012171">
    <property type="entry name" value="Fatty_acid_desaturase"/>
</dbReference>
<dbReference type="EMBL" id="QQBC01000004">
    <property type="protein sequence ID" value="RDI66843.1"/>
    <property type="molecule type" value="Genomic_DNA"/>
</dbReference>
<proteinExistence type="predicted"/>
<comment type="caution">
    <text evidence="3">The sequence shown here is derived from an EMBL/GenBank/DDBJ whole genome shotgun (WGS) entry which is preliminary data.</text>
</comment>
<feature type="domain" description="Fatty acid desaturase" evidence="2">
    <location>
        <begin position="76"/>
        <end position="334"/>
    </location>
</feature>
<dbReference type="CDD" id="cd03506">
    <property type="entry name" value="Delta6-FADS-like"/>
    <property type="match status" value="1"/>
</dbReference>
<dbReference type="STRING" id="1210086.GCA_001613105_01792"/>
<accession>A0A370I7Y9</accession>
<name>A0A370I7Y9_9NOCA</name>
<dbReference type="InterPro" id="IPR005804">
    <property type="entry name" value="FA_desaturase_dom"/>
</dbReference>
<dbReference type="PANTHER" id="PTHR19353:SF19">
    <property type="entry name" value="DELTA(5) FATTY ACID DESATURASE C-RELATED"/>
    <property type="match status" value="1"/>
</dbReference>
<feature type="transmembrane region" description="Helical" evidence="1">
    <location>
        <begin position="237"/>
        <end position="256"/>
    </location>
</feature>
<feature type="transmembrane region" description="Helical" evidence="1">
    <location>
        <begin position="80"/>
        <end position="102"/>
    </location>
</feature>
<keyword evidence="1" id="KW-1133">Transmembrane helix</keyword>
<evidence type="ECO:0000313" key="3">
    <source>
        <dbReference type="EMBL" id="RDI66843.1"/>
    </source>
</evidence>
<evidence type="ECO:0000256" key="1">
    <source>
        <dbReference type="SAM" id="Phobius"/>
    </source>
</evidence>
<dbReference type="PANTHER" id="PTHR19353">
    <property type="entry name" value="FATTY ACID DESATURASE 2"/>
    <property type="match status" value="1"/>
</dbReference>
<organism evidence="3 4">
    <name type="scientific">Nocardia pseudobrasiliensis</name>
    <dbReference type="NCBI Taxonomy" id="45979"/>
    <lineage>
        <taxon>Bacteria</taxon>
        <taxon>Bacillati</taxon>
        <taxon>Actinomycetota</taxon>
        <taxon>Actinomycetes</taxon>
        <taxon>Mycobacteriales</taxon>
        <taxon>Nocardiaceae</taxon>
        <taxon>Nocardia</taxon>
    </lineage>
</organism>
<keyword evidence="1" id="KW-0812">Transmembrane</keyword>
<dbReference type="AlphaFoldDB" id="A0A370I7Y9"/>
<keyword evidence="1" id="KW-0472">Membrane</keyword>
<dbReference type="PIRSF" id="PIRSF015921">
    <property type="entry name" value="FA_sphinglp_des"/>
    <property type="match status" value="1"/>
</dbReference>
<evidence type="ECO:0000313" key="4">
    <source>
        <dbReference type="Proteomes" id="UP000254869"/>
    </source>
</evidence>
<dbReference type="GO" id="GO:0016717">
    <property type="term" value="F:oxidoreductase activity, acting on paired donors, with oxidation of a pair of donors resulting in the reduction of molecular oxygen to two molecules of water"/>
    <property type="evidence" value="ECO:0007669"/>
    <property type="project" value="TreeGrafter"/>
</dbReference>